<reference evidence="1" key="1">
    <citation type="submission" date="2016-12" db="EMBL/GenBank/DDBJ databases">
        <title>Discovery of methanogenic haloarchaea.</title>
        <authorList>
            <person name="Sorokin D.Y."/>
            <person name="Makarova K.S."/>
            <person name="Abbas B."/>
            <person name="Ferrer M."/>
            <person name="Golyshin P.N."/>
        </authorList>
    </citation>
    <scope>NUCLEOTIDE SEQUENCE [LARGE SCALE GENOMIC DNA]</scope>
    <source>
        <strain evidence="1">HMET1</strain>
    </source>
</reference>
<dbReference type="InterPro" id="IPR022121">
    <property type="entry name" value="Peptidase_M73_camelysin"/>
</dbReference>
<proteinExistence type="predicted"/>
<dbReference type="InterPro" id="IPR023833">
    <property type="entry name" value="Signal_pept_SipW-depend-type"/>
</dbReference>
<dbReference type="InterPro" id="IPR011044">
    <property type="entry name" value="Quino_amine_DH_bsu"/>
</dbReference>
<evidence type="ECO:0000313" key="2">
    <source>
        <dbReference type="Proteomes" id="UP000185744"/>
    </source>
</evidence>
<dbReference type="NCBIfam" id="TIGR04088">
    <property type="entry name" value="cognate_SipW"/>
    <property type="match status" value="1"/>
</dbReference>
<gene>
    <name evidence="1" type="ORF">BTN85_1592</name>
</gene>
<name>A0A1Q6DXJ5_METT1</name>
<dbReference type="Pfam" id="PF12389">
    <property type="entry name" value="Peptidase_M73"/>
    <property type="match status" value="1"/>
</dbReference>
<accession>A0A1Q6DXJ5</accession>
<sequence length="468" mass="50584">MNISKSFLAGLVIVGLVSMTIGYGTMAFFTDSEKATGNELQAGTIDIMVNDGNPWKETFNLNDIKASEMYQKYSNVTITNVGTNDARVCKVINITGYDGGAHPVSEQATDPDNTVNKISAAIEYWLSVEIYDEDGNLVEENELLSGHLLLGIDGEEYVLGVIPPGGWANVTQRYHMFNETTNWAQGDNMTFDMTFIAQQVNDPDACGTCKTIETMYLSDSGPGGEGADDGTRIFEVVLDDEDTRAYLNQLTHVNSGEFDQVDSLSASLDGKELYLYDKDTKKLGTYDLINETFTVEDITDSDIDDLNGVVLGAVNPEDGLIYAADDGSDKLLTINSSNLNVEVLGELDIDVQGADLIFDAQGILILYTNADNAFYEIDIENLTGDELVTPSPSPDYFTGISIREAGNGDLVGSTNGFNGADGYIWTVDRDSGVAVGYEPYIGMTPHTVGYGDMAVGVLCTSIDDTPNN</sequence>
<comment type="caution">
    <text evidence="1">The sequence shown here is derived from an EMBL/GenBank/DDBJ whole genome shotgun (WGS) entry which is preliminary data.</text>
</comment>
<dbReference type="AlphaFoldDB" id="A0A1Q6DXJ5"/>
<dbReference type="SUPFAM" id="SSF50969">
    <property type="entry name" value="YVTN repeat-like/Quinoprotein amine dehydrogenase"/>
    <property type="match status" value="1"/>
</dbReference>
<dbReference type="Proteomes" id="UP000185744">
    <property type="component" value="Unassembled WGS sequence"/>
</dbReference>
<dbReference type="STRING" id="1903181.BTN85_1592"/>
<keyword evidence="2" id="KW-1185">Reference proteome</keyword>
<dbReference type="InParanoid" id="A0A1Q6DXJ5"/>
<dbReference type="EMBL" id="MSDW01000001">
    <property type="protein sequence ID" value="OKY79086.1"/>
    <property type="molecule type" value="Genomic_DNA"/>
</dbReference>
<protein>
    <submittedName>
        <fullName evidence="1">M73 family secreted endopeptidase</fullName>
    </submittedName>
</protein>
<evidence type="ECO:0000313" key="1">
    <source>
        <dbReference type="EMBL" id="OKY79086.1"/>
    </source>
</evidence>
<organism evidence="1 2">
    <name type="scientific">Methanohalarchaeum thermophilum</name>
    <dbReference type="NCBI Taxonomy" id="1903181"/>
    <lineage>
        <taxon>Archaea</taxon>
        <taxon>Methanobacteriati</taxon>
        <taxon>Methanobacteriota</taxon>
        <taxon>Methanonatronarchaeia</taxon>
        <taxon>Methanonatronarchaeales</taxon>
        <taxon>Methanonatronarchaeaceae</taxon>
        <taxon>Candidatus Methanohalarchaeum</taxon>
    </lineage>
</organism>